<proteinExistence type="predicted"/>
<gene>
    <name evidence="4" type="ORF">SCUD_LOCUS6791</name>
</gene>
<feature type="domain" description="DNA-directed DNA polymerase family A palm" evidence="3">
    <location>
        <begin position="3"/>
        <end position="141"/>
    </location>
</feature>
<dbReference type="EMBL" id="UZAK01017170">
    <property type="protein sequence ID" value="VDP07607.1"/>
    <property type="molecule type" value="Genomic_DNA"/>
</dbReference>
<dbReference type="InterPro" id="IPR043502">
    <property type="entry name" value="DNA/RNA_pol_sf"/>
</dbReference>
<dbReference type="SMART" id="SM00482">
    <property type="entry name" value="POLAc"/>
    <property type="match status" value="1"/>
</dbReference>
<evidence type="ECO:0000313" key="4">
    <source>
        <dbReference type="EMBL" id="VDP07607.1"/>
    </source>
</evidence>
<name>A0A183JVP6_9TREM</name>
<dbReference type="PRINTS" id="PR00867">
    <property type="entry name" value="DNAPOLG"/>
</dbReference>
<dbReference type="GO" id="GO:0008408">
    <property type="term" value="F:3'-5' exonuclease activity"/>
    <property type="evidence" value="ECO:0007669"/>
    <property type="project" value="TreeGrafter"/>
</dbReference>
<dbReference type="PANTHER" id="PTHR10267:SF0">
    <property type="entry name" value="DNA POLYMERASE SUBUNIT GAMMA-1"/>
    <property type="match status" value="1"/>
</dbReference>
<evidence type="ECO:0000256" key="2">
    <source>
        <dbReference type="SAM" id="MobiDB-lite"/>
    </source>
</evidence>
<dbReference type="AlphaFoldDB" id="A0A183JVP6"/>
<sequence length="153" mass="17284">TFQPFQPEQASLKAKQLFQITKGRRIIVDSSSPSGDGTSLSTSKWQGGSESAVFNQLESIARSPEPRTPFLNAQLTRALNPKLVKDDFLPSRVNWVVQSSAVDYLHCMLVLMRWLINKFKIPARLCISIHDELRYICPKPHMYQVALALQVSL</sequence>
<dbReference type="GO" id="GO:0003887">
    <property type="term" value="F:DNA-directed DNA polymerase activity"/>
    <property type="evidence" value="ECO:0007669"/>
    <property type="project" value="InterPro"/>
</dbReference>
<organism evidence="6">
    <name type="scientific">Schistosoma curassoni</name>
    <dbReference type="NCBI Taxonomy" id="6186"/>
    <lineage>
        <taxon>Eukaryota</taxon>
        <taxon>Metazoa</taxon>
        <taxon>Spiralia</taxon>
        <taxon>Lophotrochozoa</taxon>
        <taxon>Platyhelminthes</taxon>
        <taxon>Trematoda</taxon>
        <taxon>Digenea</taxon>
        <taxon>Strigeidida</taxon>
        <taxon>Schistosomatoidea</taxon>
        <taxon>Schistosomatidae</taxon>
        <taxon>Schistosoma</taxon>
    </lineage>
</organism>
<dbReference type="PANTHER" id="PTHR10267">
    <property type="entry name" value="DNA POLYMERASE SUBUNIT GAMMA-1"/>
    <property type="match status" value="1"/>
</dbReference>
<dbReference type="STRING" id="6186.A0A183JVP6"/>
<keyword evidence="5" id="KW-1185">Reference proteome</keyword>
<dbReference type="GO" id="GO:0006264">
    <property type="term" value="P:mitochondrial DNA replication"/>
    <property type="evidence" value="ECO:0007669"/>
    <property type="project" value="TreeGrafter"/>
</dbReference>
<reference evidence="6" key="1">
    <citation type="submission" date="2016-06" db="UniProtKB">
        <authorList>
            <consortium name="WormBaseParasite"/>
        </authorList>
    </citation>
    <scope>IDENTIFICATION</scope>
</reference>
<evidence type="ECO:0000256" key="1">
    <source>
        <dbReference type="ARBA" id="ARBA00031966"/>
    </source>
</evidence>
<evidence type="ECO:0000259" key="3">
    <source>
        <dbReference type="SMART" id="SM00482"/>
    </source>
</evidence>
<protein>
    <recommendedName>
        <fullName evidence="1">Mitochondrial DNA polymerase catalytic subunit</fullName>
    </recommendedName>
</protein>
<dbReference type="GO" id="GO:0005760">
    <property type="term" value="C:gamma DNA polymerase complex"/>
    <property type="evidence" value="ECO:0007669"/>
    <property type="project" value="InterPro"/>
</dbReference>
<reference evidence="4 5" key="2">
    <citation type="submission" date="2018-11" db="EMBL/GenBank/DDBJ databases">
        <authorList>
            <consortium name="Pathogen Informatics"/>
        </authorList>
    </citation>
    <scope>NUCLEOTIDE SEQUENCE [LARGE SCALE GENOMIC DNA]</scope>
    <source>
        <strain evidence="4">Dakar</strain>
        <strain evidence="5">Dakar, Senegal</strain>
    </source>
</reference>
<feature type="region of interest" description="Disordered" evidence="2">
    <location>
        <begin position="28"/>
        <end position="47"/>
    </location>
</feature>
<dbReference type="GO" id="GO:0003677">
    <property type="term" value="F:DNA binding"/>
    <property type="evidence" value="ECO:0007669"/>
    <property type="project" value="InterPro"/>
</dbReference>
<dbReference type="InterPro" id="IPR002297">
    <property type="entry name" value="DNA-dir_DNA_pol_A_mt"/>
</dbReference>
<feature type="compositionally biased region" description="Low complexity" evidence="2">
    <location>
        <begin position="29"/>
        <end position="43"/>
    </location>
</feature>
<dbReference type="InterPro" id="IPR001098">
    <property type="entry name" value="DNA-dir_DNA_pol_A_palm_dom"/>
</dbReference>
<evidence type="ECO:0000313" key="6">
    <source>
        <dbReference type="WBParaSite" id="SCUD_0000679101-mRNA-1"/>
    </source>
</evidence>
<dbReference type="WBParaSite" id="SCUD_0000679101-mRNA-1">
    <property type="protein sequence ID" value="SCUD_0000679101-mRNA-1"/>
    <property type="gene ID" value="SCUD_0000679101"/>
</dbReference>
<accession>A0A183JVP6</accession>
<dbReference type="SUPFAM" id="SSF56672">
    <property type="entry name" value="DNA/RNA polymerases"/>
    <property type="match status" value="1"/>
</dbReference>
<evidence type="ECO:0000313" key="5">
    <source>
        <dbReference type="Proteomes" id="UP000279833"/>
    </source>
</evidence>
<dbReference type="Proteomes" id="UP000279833">
    <property type="component" value="Unassembled WGS sequence"/>
</dbReference>